<dbReference type="InterPro" id="IPR001509">
    <property type="entry name" value="Epimerase_deHydtase"/>
</dbReference>
<accession>A0ABP4RS22</accession>
<dbReference type="InterPro" id="IPR005886">
    <property type="entry name" value="UDP_G4E"/>
</dbReference>
<dbReference type="PANTHER" id="PTHR43725:SF53">
    <property type="entry name" value="UDP-ARABINOSE 4-EPIMERASE 1"/>
    <property type="match status" value="1"/>
</dbReference>
<evidence type="ECO:0000313" key="14">
    <source>
        <dbReference type="Proteomes" id="UP001500618"/>
    </source>
</evidence>
<evidence type="ECO:0000256" key="7">
    <source>
        <dbReference type="ARBA" id="ARBA00023027"/>
    </source>
</evidence>
<keyword evidence="14" id="KW-1185">Reference proteome</keyword>
<evidence type="ECO:0000313" key="13">
    <source>
        <dbReference type="EMBL" id="GAA1658738.1"/>
    </source>
</evidence>
<dbReference type="EC" id="5.1.3.2" evidence="5"/>
<evidence type="ECO:0000256" key="9">
    <source>
        <dbReference type="ARBA" id="ARBA00023277"/>
    </source>
</evidence>
<dbReference type="RefSeq" id="WP_344306735.1">
    <property type="nucleotide sequence ID" value="NZ_BAAANY010000002.1"/>
</dbReference>
<gene>
    <name evidence="13" type="primary">galE_1</name>
    <name evidence="13" type="ORF">GCM10009765_05090</name>
</gene>
<evidence type="ECO:0000256" key="6">
    <source>
        <dbReference type="ARBA" id="ARBA00018569"/>
    </source>
</evidence>
<sequence>MTKMSGRTTWLLTGGAGYIGSHVLHAMDRSGHKCVVLDDLSTGVAERIPVGTPLVVGSVLDTALVESTIREHDVRGIVHLAGRKSAPDSVRHPIFYYNENVGGMISLLDAAIRADVRRVVLSSSAAVYGTTDVSPVSEDADCRPENPYGESKLNCEKILAHASTAHDIGYISLRYFNVAGAATAQLADRGGDNLIPRVFAALQQNVPPKVFGDDWPTSDGTCVRDYVHALDLAAAHVEAVDLLEQRFTRRTYNVGRGDGSTVFEVLDTIKTITGCDFEPTVVARRPGDPAEVVADVTRIEAELGWRAKFDLSEMVASAWAGWPRTSIRDKSAV</sequence>
<organism evidence="13 14">
    <name type="scientific">Fodinicola feengrottensis</name>
    <dbReference type="NCBI Taxonomy" id="435914"/>
    <lineage>
        <taxon>Bacteria</taxon>
        <taxon>Bacillati</taxon>
        <taxon>Actinomycetota</taxon>
        <taxon>Actinomycetes</taxon>
        <taxon>Mycobacteriales</taxon>
        <taxon>Fodinicola</taxon>
    </lineage>
</organism>
<comment type="caution">
    <text evidence="13">The sequence shown here is derived from an EMBL/GenBank/DDBJ whole genome shotgun (WGS) entry which is preliminary data.</text>
</comment>
<feature type="domain" description="NAD-dependent epimerase/dehydratase" evidence="12">
    <location>
        <begin position="10"/>
        <end position="255"/>
    </location>
</feature>
<evidence type="ECO:0000256" key="5">
    <source>
        <dbReference type="ARBA" id="ARBA00013189"/>
    </source>
</evidence>
<dbReference type="Gene3D" id="3.90.25.10">
    <property type="entry name" value="UDP-galactose 4-epimerase, domain 1"/>
    <property type="match status" value="1"/>
</dbReference>
<evidence type="ECO:0000256" key="10">
    <source>
        <dbReference type="ARBA" id="ARBA00031367"/>
    </source>
</evidence>
<evidence type="ECO:0000256" key="11">
    <source>
        <dbReference type="ARBA" id="ARBA00033067"/>
    </source>
</evidence>
<protein>
    <recommendedName>
        <fullName evidence="6">UDP-glucose 4-epimerase</fullName>
        <ecNumber evidence="5">5.1.3.2</ecNumber>
    </recommendedName>
    <alternativeName>
        <fullName evidence="11">Galactowaldenase</fullName>
    </alternativeName>
    <alternativeName>
        <fullName evidence="10">UDP-galactose 4-epimerase</fullName>
    </alternativeName>
</protein>
<evidence type="ECO:0000256" key="1">
    <source>
        <dbReference type="ARBA" id="ARBA00000083"/>
    </source>
</evidence>
<comment type="similarity">
    <text evidence="4">Belongs to the NAD(P)-dependent epimerase/dehydratase family.</text>
</comment>
<proteinExistence type="inferred from homology"/>
<comment type="pathway">
    <text evidence="3">Carbohydrate metabolism; galactose metabolism.</text>
</comment>
<reference evidence="14" key="1">
    <citation type="journal article" date="2019" name="Int. J. Syst. Evol. Microbiol.">
        <title>The Global Catalogue of Microorganisms (GCM) 10K type strain sequencing project: providing services to taxonomists for standard genome sequencing and annotation.</title>
        <authorList>
            <consortium name="The Broad Institute Genomics Platform"/>
            <consortium name="The Broad Institute Genome Sequencing Center for Infectious Disease"/>
            <person name="Wu L."/>
            <person name="Ma J."/>
        </authorList>
    </citation>
    <scope>NUCLEOTIDE SEQUENCE [LARGE SCALE GENOMIC DNA]</scope>
    <source>
        <strain evidence="14">JCM 14718</strain>
    </source>
</reference>
<evidence type="ECO:0000256" key="3">
    <source>
        <dbReference type="ARBA" id="ARBA00004947"/>
    </source>
</evidence>
<evidence type="ECO:0000256" key="2">
    <source>
        <dbReference type="ARBA" id="ARBA00001911"/>
    </source>
</evidence>
<dbReference type="EMBL" id="BAAANY010000002">
    <property type="protein sequence ID" value="GAA1658738.1"/>
    <property type="molecule type" value="Genomic_DNA"/>
</dbReference>
<dbReference type="Pfam" id="PF01370">
    <property type="entry name" value="Epimerase"/>
    <property type="match status" value="1"/>
</dbReference>
<evidence type="ECO:0000256" key="8">
    <source>
        <dbReference type="ARBA" id="ARBA00023235"/>
    </source>
</evidence>
<dbReference type="NCBIfam" id="TIGR01179">
    <property type="entry name" value="galE"/>
    <property type="match status" value="1"/>
</dbReference>
<dbReference type="SUPFAM" id="SSF51735">
    <property type="entry name" value="NAD(P)-binding Rossmann-fold domains"/>
    <property type="match status" value="1"/>
</dbReference>
<dbReference type="PANTHER" id="PTHR43725">
    <property type="entry name" value="UDP-GLUCOSE 4-EPIMERASE"/>
    <property type="match status" value="1"/>
</dbReference>
<keyword evidence="7" id="KW-0520">NAD</keyword>
<dbReference type="Gene3D" id="3.40.50.720">
    <property type="entry name" value="NAD(P)-binding Rossmann-like Domain"/>
    <property type="match status" value="1"/>
</dbReference>
<keyword evidence="9" id="KW-0119">Carbohydrate metabolism</keyword>
<keyword evidence="8" id="KW-0413">Isomerase</keyword>
<dbReference type="Proteomes" id="UP001500618">
    <property type="component" value="Unassembled WGS sequence"/>
</dbReference>
<evidence type="ECO:0000259" key="12">
    <source>
        <dbReference type="Pfam" id="PF01370"/>
    </source>
</evidence>
<comment type="cofactor">
    <cofactor evidence="2">
        <name>NAD(+)</name>
        <dbReference type="ChEBI" id="CHEBI:57540"/>
    </cofactor>
</comment>
<evidence type="ECO:0000256" key="4">
    <source>
        <dbReference type="ARBA" id="ARBA00007637"/>
    </source>
</evidence>
<name>A0ABP4RS22_9ACTN</name>
<dbReference type="InterPro" id="IPR036291">
    <property type="entry name" value="NAD(P)-bd_dom_sf"/>
</dbReference>
<comment type="catalytic activity">
    <reaction evidence="1">
        <text>UDP-alpha-D-glucose = UDP-alpha-D-galactose</text>
        <dbReference type="Rhea" id="RHEA:22168"/>
        <dbReference type="ChEBI" id="CHEBI:58885"/>
        <dbReference type="ChEBI" id="CHEBI:66914"/>
        <dbReference type="EC" id="5.1.3.2"/>
    </reaction>
</comment>